<dbReference type="GO" id="GO:0051301">
    <property type="term" value="P:cell division"/>
    <property type="evidence" value="ECO:0007669"/>
    <property type="project" value="UniProtKB-KW"/>
</dbReference>
<reference evidence="6" key="2">
    <citation type="journal article" date="2015" name="Genome Announc.">
        <title>Draft Genome Sequence of Filamentous Marine Cyanobacterium Lyngbya confervoides Strain BDU141951.</title>
        <authorList>
            <person name="Chandrababunaidu M.M."/>
            <person name="Sen D."/>
            <person name="Tripathy S."/>
        </authorList>
    </citation>
    <scope>NUCLEOTIDE SEQUENCE</scope>
    <source>
        <strain evidence="6">BDU141951</strain>
    </source>
</reference>
<protein>
    <submittedName>
        <fullName evidence="6">SMC-Scp complex subunit ScpB</fullName>
    </submittedName>
</protein>
<keyword evidence="2" id="KW-0132">Cell division</keyword>
<evidence type="ECO:0000256" key="5">
    <source>
        <dbReference type="SAM" id="MobiDB-lite"/>
    </source>
</evidence>
<reference evidence="6" key="3">
    <citation type="submission" date="2020-02" db="EMBL/GenBank/DDBJ databases">
        <authorList>
            <person name="Sarangi A.N."/>
            <person name="Ghosh S."/>
            <person name="Mukherjee M."/>
            <person name="Tripathy S."/>
        </authorList>
    </citation>
    <scope>NUCLEOTIDE SEQUENCE</scope>
    <source>
        <strain evidence="6">BDU141951</strain>
    </source>
</reference>
<evidence type="ECO:0000313" key="6">
    <source>
        <dbReference type="EMBL" id="NEV65925.1"/>
    </source>
</evidence>
<dbReference type="Pfam" id="PF04079">
    <property type="entry name" value="SMC_ScpB"/>
    <property type="match status" value="1"/>
</dbReference>
<dbReference type="EMBL" id="JTHE02000002">
    <property type="protein sequence ID" value="NEV65925.1"/>
    <property type="molecule type" value="Genomic_DNA"/>
</dbReference>
<reference evidence="6" key="1">
    <citation type="submission" date="2014-11" db="EMBL/GenBank/DDBJ databases">
        <authorList>
            <person name="Malar M.C."/>
            <person name="Sen D."/>
            <person name="Tripathy S."/>
        </authorList>
    </citation>
    <scope>NUCLEOTIDE SEQUENCE</scope>
    <source>
        <strain evidence="6">BDU141951</strain>
    </source>
</reference>
<feature type="compositionally biased region" description="Low complexity" evidence="5">
    <location>
        <begin position="184"/>
        <end position="201"/>
    </location>
</feature>
<comment type="caution">
    <text evidence="6">The sequence shown here is derived from an EMBL/GenBank/DDBJ whole genome shotgun (WGS) entry which is preliminary data.</text>
</comment>
<dbReference type="SUPFAM" id="SSF46785">
    <property type="entry name" value="Winged helix' DNA-binding domain"/>
    <property type="match status" value="2"/>
</dbReference>
<keyword evidence="1" id="KW-0963">Cytoplasm</keyword>
<dbReference type="InterPro" id="IPR036388">
    <property type="entry name" value="WH-like_DNA-bd_sf"/>
</dbReference>
<evidence type="ECO:0000256" key="3">
    <source>
        <dbReference type="ARBA" id="ARBA00022829"/>
    </source>
</evidence>
<dbReference type="InterPro" id="IPR036390">
    <property type="entry name" value="WH_DNA-bd_sf"/>
</dbReference>
<organism evidence="6">
    <name type="scientific">Lyngbya confervoides BDU141951</name>
    <dbReference type="NCBI Taxonomy" id="1574623"/>
    <lineage>
        <taxon>Bacteria</taxon>
        <taxon>Bacillati</taxon>
        <taxon>Cyanobacteriota</taxon>
        <taxon>Cyanophyceae</taxon>
        <taxon>Oscillatoriophycideae</taxon>
        <taxon>Oscillatoriales</taxon>
        <taxon>Microcoleaceae</taxon>
        <taxon>Lyngbya</taxon>
    </lineage>
</organism>
<evidence type="ECO:0000256" key="1">
    <source>
        <dbReference type="ARBA" id="ARBA00022490"/>
    </source>
</evidence>
<sequence>MPKLASVIEAILYLKGRPLNIANLAEYAGCDREMAEEGLMDLMNEYAHRESALEIIETKDGYCLQLKSGFRHLVDTLIPLDLGVGALRTLAAIALRGPIAQTDLIDIRGSGAYQHVNELVNLGFVRKRRQADGRSFWLQVTNKFHQHFEIDDLPAFTQPVAKAQKSTADGDADDSPDGAPPSPAESEATAESLSSATGPEA</sequence>
<name>A0A0C1VE83_9CYAN</name>
<dbReference type="NCBIfam" id="TIGR00281">
    <property type="entry name" value="SMC-Scp complex subunit ScpB"/>
    <property type="match status" value="1"/>
</dbReference>
<dbReference type="InterPro" id="IPR005234">
    <property type="entry name" value="ScpB_csome_segregation"/>
</dbReference>
<dbReference type="Gene3D" id="1.10.10.10">
    <property type="entry name" value="Winged helix-like DNA-binding domain superfamily/Winged helix DNA-binding domain"/>
    <property type="match status" value="2"/>
</dbReference>
<keyword evidence="3" id="KW-0159">Chromosome partition</keyword>
<keyword evidence="4" id="KW-0131">Cell cycle</keyword>
<accession>A0A0C1VE83</accession>
<evidence type="ECO:0000256" key="4">
    <source>
        <dbReference type="ARBA" id="ARBA00023306"/>
    </source>
</evidence>
<dbReference type="PANTHER" id="PTHR34298:SF2">
    <property type="entry name" value="SEGREGATION AND CONDENSATION PROTEIN B"/>
    <property type="match status" value="1"/>
</dbReference>
<dbReference type="GO" id="GO:0051304">
    <property type="term" value="P:chromosome separation"/>
    <property type="evidence" value="ECO:0007669"/>
    <property type="project" value="InterPro"/>
</dbReference>
<feature type="region of interest" description="Disordered" evidence="5">
    <location>
        <begin position="159"/>
        <end position="201"/>
    </location>
</feature>
<proteinExistence type="predicted"/>
<dbReference type="AlphaFoldDB" id="A0A0C1VE83"/>
<evidence type="ECO:0000256" key="2">
    <source>
        <dbReference type="ARBA" id="ARBA00022618"/>
    </source>
</evidence>
<gene>
    <name evidence="6" type="primary">scpB</name>
    <name evidence="6" type="ORF">QQ91_002215</name>
</gene>
<dbReference type="PANTHER" id="PTHR34298">
    <property type="entry name" value="SEGREGATION AND CONDENSATION PROTEIN B"/>
    <property type="match status" value="1"/>
</dbReference>